<feature type="compositionally biased region" description="Polar residues" evidence="1">
    <location>
        <begin position="478"/>
        <end position="489"/>
    </location>
</feature>
<feature type="compositionally biased region" description="Basic and acidic residues" evidence="1">
    <location>
        <begin position="444"/>
        <end position="461"/>
    </location>
</feature>
<evidence type="ECO:0000313" key="3">
    <source>
        <dbReference type="Proteomes" id="UP001583193"/>
    </source>
</evidence>
<gene>
    <name evidence="2" type="ORF">Plec18167_009254</name>
</gene>
<feature type="region of interest" description="Disordered" evidence="1">
    <location>
        <begin position="1"/>
        <end position="41"/>
    </location>
</feature>
<name>A0ABR3WQ80_9EURO</name>
<protein>
    <submittedName>
        <fullName evidence="2">Uncharacterized protein</fullName>
    </submittedName>
</protein>
<dbReference type="EMBL" id="JAVDPF010000056">
    <property type="protein sequence ID" value="KAL1865816.1"/>
    <property type="molecule type" value="Genomic_DNA"/>
</dbReference>
<sequence>MVEENGTKSKIDGTKNPPSTGSQNRAGLHPIAPHDGDPNLTNSRLLVNRRRIYERHLPGDAYISANVERLQHGYFSSSIVSQADIDFVDFLGVNFVFHPSDSKSHRFKAATITASIENCPQDTLDGSYCTRSSPRFLMFAPHLIYGAVSPETLQWNFNLASSFGIANAPVTALLSPSGGLKAQYKLYEMMKIQGSLRTLDRPGDPEYHINDGKIVWSLTENALQRSGLPREFTFVMLIQKPHWDSRLKFSLEIEPVIDVWFGNYPNWWLDFRRYQPLTKRLINFRHQVGQKFEPSQSSRGFNFATLASSLDDYVVMPGSTYSSKASSPRMFPTLSNNSQISPDGVVDDPKASGMGKRMRGTSSSQAAMSPGSTLRHINQNSPSAGKHFGGLPLTAEGIRYMGQALALSNASTSMLNIRVLLENRHSPLSALHAEKRHQQPTAPDIRERTIRRSPSQEELKQRPTSRRRGSEQKPVRSGPQQDMTSTRSRTPPFVNIRGYSYRRL</sequence>
<proteinExistence type="predicted"/>
<feature type="region of interest" description="Disordered" evidence="1">
    <location>
        <begin position="432"/>
        <end position="504"/>
    </location>
</feature>
<feature type="compositionally biased region" description="Basic and acidic residues" evidence="1">
    <location>
        <begin position="1"/>
        <end position="13"/>
    </location>
</feature>
<evidence type="ECO:0000256" key="1">
    <source>
        <dbReference type="SAM" id="MobiDB-lite"/>
    </source>
</evidence>
<reference evidence="2 3" key="1">
    <citation type="journal article" date="2024" name="IMA Fungus">
        <title>IMA Genome - F19 : A genome assembly and annotation guide to empower mycologists, including annotated draft genome sequences of Ceratocystis pirilliformis, Diaporthe australafricana, Fusarium ophioides, Paecilomyces lecythidis, and Sporothrix stenoceras.</title>
        <authorList>
            <person name="Aylward J."/>
            <person name="Wilson A.M."/>
            <person name="Visagie C.M."/>
            <person name="Spraker J."/>
            <person name="Barnes I."/>
            <person name="Buitendag C."/>
            <person name="Ceriani C."/>
            <person name="Del Mar Angel L."/>
            <person name="du Plessis D."/>
            <person name="Fuchs T."/>
            <person name="Gasser K."/>
            <person name="Kramer D."/>
            <person name="Li W."/>
            <person name="Munsamy K."/>
            <person name="Piso A."/>
            <person name="Price J.L."/>
            <person name="Sonnekus B."/>
            <person name="Thomas C."/>
            <person name="van der Nest A."/>
            <person name="van Dijk A."/>
            <person name="van Heerden A."/>
            <person name="van Vuuren N."/>
            <person name="Yilmaz N."/>
            <person name="Duong T.A."/>
            <person name="van der Merwe N.A."/>
            <person name="Wingfield M.J."/>
            <person name="Wingfield B.D."/>
        </authorList>
    </citation>
    <scope>NUCLEOTIDE SEQUENCE [LARGE SCALE GENOMIC DNA]</scope>
    <source>
        <strain evidence="2 3">CMW 18167</strain>
    </source>
</reference>
<evidence type="ECO:0000313" key="2">
    <source>
        <dbReference type="EMBL" id="KAL1865816.1"/>
    </source>
</evidence>
<organism evidence="2 3">
    <name type="scientific">Paecilomyces lecythidis</name>
    <dbReference type="NCBI Taxonomy" id="3004212"/>
    <lineage>
        <taxon>Eukaryota</taxon>
        <taxon>Fungi</taxon>
        <taxon>Dikarya</taxon>
        <taxon>Ascomycota</taxon>
        <taxon>Pezizomycotina</taxon>
        <taxon>Eurotiomycetes</taxon>
        <taxon>Eurotiomycetidae</taxon>
        <taxon>Eurotiales</taxon>
        <taxon>Thermoascaceae</taxon>
        <taxon>Paecilomyces</taxon>
    </lineage>
</organism>
<dbReference type="Proteomes" id="UP001583193">
    <property type="component" value="Unassembled WGS sequence"/>
</dbReference>
<accession>A0ABR3WQ80</accession>
<feature type="region of interest" description="Disordered" evidence="1">
    <location>
        <begin position="350"/>
        <end position="373"/>
    </location>
</feature>
<feature type="compositionally biased region" description="Polar residues" evidence="1">
    <location>
        <begin position="16"/>
        <end position="25"/>
    </location>
</feature>
<comment type="caution">
    <text evidence="2">The sequence shown here is derived from an EMBL/GenBank/DDBJ whole genome shotgun (WGS) entry which is preliminary data.</text>
</comment>
<feature type="compositionally biased region" description="Polar residues" evidence="1">
    <location>
        <begin position="360"/>
        <end position="373"/>
    </location>
</feature>
<keyword evidence="3" id="KW-1185">Reference proteome</keyword>